<dbReference type="InterPro" id="IPR050904">
    <property type="entry name" value="Adhesion/Biosynth-related"/>
</dbReference>
<proteinExistence type="predicted"/>
<feature type="domain" description="FAS1" evidence="2">
    <location>
        <begin position="86"/>
        <end position="221"/>
    </location>
</feature>
<evidence type="ECO:0000259" key="2">
    <source>
        <dbReference type="PROSITE" id="PS50213"/>
    </source>
</evidence>
<feature type="chain" id="PRO_5045077832" evidence="1">
    <location>
        <begin position="35"/>
        <end position="224"/>
    </location>
</feature>
<organism evidence="3 4">
    <name type="scientific">Pseudonocardia xishanensis</name>
    <dbReference type="NCBI Taxonomy" id="630995"/>
    <lineage>
        <taxon>Bacteria</taxon>
        <taxon>Bacillati</taxon>
        <taxon>Actinomycetota</taxon>
        <taxon>Actinomycetes</taxon>
        <taxon>Pseudonocardiales</taxon>
        <taxon>Pseudonocardiaceae</taxon>
        <taxon>Pseudonocardia</taxon>
    </lineage>
</organism>
<gene>
    <name evidence="3" type="ORF">GCM10023175_61380</name>
</gene>
<comment type="caution">
    <text evidence="3">The sequence shown here is derived from an EMBL/GenBank/DDBJ whole genome shotgun (WGS) entry which is preliminary data.</text>
</comment>
<evidence type="ECO:0000313" key="4">
    <source>
        <dbReference type="Proteomes" id="UP001501598"/>
    </source>
</evidence>
<dbReference type="SUPFAM" id="SSF82153">
    <property type="entry name" value="FAS1 domain"/>
    <property type="match status" value="1"/>
</dbReference>
<dbReference type="Pfam" id="PF02469">
    <property type="entry name" value="Fasciclin"/>
    <property type="match status" value="1"/>
</dbReference>
<evidence type="ECO:0000313" key="3">
    <source>
        <dbReference type="EMBL" id="GAA4557331.1"/>
    </source>
</evidence>
<feature type="signal peptide" evidence="1">
    <location>
        <begin position="1"/>
        <end position="34"/>
    </location>
</feature>
<dbReference type="EMBL" id="BAABGT010000101">
    <property type="protein sequence ID" value="GAA4557331.1"/>
    <property type="molecule type" value="Genomic_DNA"/>
</dbReference>
<reference evidence="4" key="1">
    <citation type="journal article" date="2019" name="Int. J. Syst. Evol. Microbiol.">
        <title>The Global Catalogue of Microorganisms (GCM) 10K type strain sequencing project: providing services to taxonomists for standard genome sequencing and annotation.</title>
        <authorList>
            <consortium name="The Broad Institute Genomics Platform"/>
            <consortium name="The Broad Institute Genome Sequencing Center for Infectious Disease"/>
            <person name="Wu L."/>
            <person name="Ma J."/>
        </authorList>
    </citation>
    <scope>NUCLEOTIDE SEQUENCE [LARGE SCALE GENOMIC DNA]</scope>
    <source>
        <strain evidence="4">JCM 17906</strain>
    </source>
</reference>
<dbReference type="PROSITE" id="PS50213">
    <property type="entry name" value="FAS1"/>
    <property type="match status" value="1"/>
</dbReference>
<sequence length="224" mass="22251">MRPANPKIARPLGLVASAAVVVVLGACSAPSQQASTATDVPPVPTVAASGARTPAPAPGVAVAAFGPGCADLPKSDDPGSLATMSLQPVATAVESNPELSTLHDAIVRAGLTDTLNTAPGLTVFAPTNAAFAALPAGRLQRLLADPAQLTALLEYHVSQTRQTGEQLLAARTSQQLAGGAVQIGGTAEDLTVTGGSGTEAKVLCGDITTQNANVLLVDAVLAPR</sequence>
<evidence type="ECO:0000256" key="1">
    <source>
        <dbReference type="SAM" id="SignalP"/>
    </source>
</evidence>
<dbReference type="InterPro" id="IPR000782">
    <property type="entry name" value="FAS1_domain"/>
</dbReference>
<dbReference type="InterPro" id="IPR036378">
    <property type="entry name" value="FAS1_dom_sf"/>
</dbReference>
<dbReference type="SMART" id="SM00554">
    <property type="entry name" value="FAS1"/>
    <property type="match status" value="1"/>
</dbReference>
<dbReference type="PROSITE" id="PS51257">
    <property type="entry name" value="PROKAR_LIPOPROTEIN"/>
    <property type="match status" value="1"/>
</dbReference>
<protein>
    <submittedName>
        <fullName evidence="3">Fasciclin domain-containing protein</fullName>
    </submittedName>
</protein>
<dbReference type="Proteomes" id="UP001501598">
    <property type="component" value="Unassembled WGS sequence"/>
</dbReference>
<accession>A0ABP8S238</accession>
<dbReference type="PANTHER" id="PTHR10900:SF77">
    <property type="entry name" value="FI19380P1"/>
    <property type="match status" value="1"/>
</dbReference>
<dbReference type="PANTHER" id="PTHR10900">
    <property type="entry name" value="PERIOSTIN-RELATED"/>
    <property type="match status" value="1"/>
</dbReference>
<keyword evidence="1" id="KW-0732">Signal</keyword>
<dbReference type="Gene3D" id="2.30.180.10">
    <property type="entry name" value="FAS1 domain"/>
    <property type="match status" value="1"/>
</dbReference>
<dbReference type="RefSeq" id="WP_345426259.1">
    <property type="nucleotide sequence ID" value="NZ_BAABGT010000101.1"/>
</dbReference>
<keyword evidence="4" id="KW-1185">Reference proteome</keyword>
<name>A0ABP8S238_9PSEU</name>